<dbReference type="InterPro" id="IPR024072">
    <property type="entry name" value="DHFR-like_dom_sf"/>
</dbReference>
<comment type="pathway">
    <text evidence="2">Cofactor biosynthesis; riboflavin biosynthesis.</text>
</comment>
<feature type="compositionally biased region" description="Pro residues" evidence="13">
    <location>
        <begin position="65"/>
        <end position="75"/>
    </location>
</feature>
<gene>
    <name evidence="15" type="ORF">MYCIT1_LOCUS31324</name>
</gene>
<evidence type="ECO:0000256" key="7">
    <source>
        <dbReference type="ARBA" id="ARBA00022857"/>
    </source>
</evidence>
<evidence type="ECO:0000256" key="2">
    <source>
        <dbReference type="ARBA" id="ARBA00005104"/>
    </source>
</evidence>
<dbReference type="Gene3D" id="1.20.900.10">
    <property type="entry name" value="Dbl homology (DH) domain"/>
    <property type="match status" value="1"/>
</dbReference>
<dbReference type="Proteomes" id="UP001295794">
    <property type="component" value="Unassembled WGS sequence"/>
</dbReference>
<dbReference type="Pfam" id="PF00621">
    <property type="entry name" value="RhoGEF"/>
    <property type="match status" value="1"/>
</dbReference>
<organism evidence="15 16">
    <name type="scientific">Mycena citricolor</name>
    <dbReference type="NCBI Taxonomy" id="2018698"/>
    <lineage>
        <taxon>Eukaryota</taxon>
        <taxon>Fungi</taxon>
        <taxon>Dikarya</taxon>
        <taxon>Basidiomycota</taxon>
        <taxon>Agaricomycotina</taxon>
        <taxon>Agaricomycetes</taxon>
        <taxon>Agaricomycetidae</taxon>
        <taxon>Agaricales</taxon>
        <taxon>Marasmiineae</taxon>
        <taxon>Mycenaceae</taxon>
        <taxon>Mycena</taxon>
    </lineage>
</organism>
<evidence type="ECO:0000256" key="4">
    <source>
        <dbReference type="ARBA" id="ARBA00012851"/>
    </source>
</evidence>
<sequence length="820" mass="89578">MFARLTAIASPLTGSTKSSPISIHDSVPFPDRKVLQEEKPLPPTPGLRFARAGSLEYTEYDQQVPPTPGLKPSPPSIAQLALPSPEETSPSSSSNTSHEPSNLNELVKYGVSSPKRPNRLRKKAPPSSYPFSFIPDDPSPTVSFPYAFHRSSPTSRSSSFISPPSRSMSVNGIARITRKLTKRRPSSSEPTDAAVPDDQNPRFEEDQPGIAPLQRRSTFNFGLGRRRSSVTTNLGTYTQSEDGHYSLPPVKRAGRSALNIPTFQLFQTTRRDSWHAQSASQPNVPSSPSAVGTDALSEVPWTGVVSKALDVQTERNGWKSTWSLSLDDGEHMLRPKPRFTLGDESESPRSSSPTLSSRPPLLRRHAVVTAPKRRWTLAMALTDEGISDELLVEKLEALRSRSRVGSVVEADDWDSVWAAYNDELEEDDSQLPLPTSKEFDNPSLPPIRTTSMPVLPSSTTATWQSARRALLTCRELVRTERHYLSSLQTLLTGGTRMRPPPLMHAYAVGLAVESAGLLRRMESDPSAWGVAAAFLGAEESLEAALVAWCGVVGAWFSDEKTESRTSKRLSKTRAPDSSISESAAKDEEPRLSWRRSSLTASIRTLSKPSAPPDIPPVVPAVPLKVAIPTAEQLSAMTPSPSSSSKKSGKEKDLRPNVRDLAIAPTQRVMRYVLLYRDLLDHTPAYSAARPLVSQALDTAMRIAQRCDRAQGNSAFLRTMSGPPSYLTNLFAPNESEAMQIRPRVTLTFAQSLDAKIAGALGAQLILSGKESMVMTHWLRTMHDGILVGIGTALNDDPQLNSAPLRICLAWFTLKLPALAL</sequence>
<evidence type="ECO:0000259" key="14">
    <source>
        <dbReference type="PROSITE" id="PS50010"/>
    </source>
</evidence>
<feature type="region of interest" description="Disordered" evidence="13">
    <location>
        <begin position="631"/>
        <end position="655"/>
    </location>
</feature>
<dbReference type="SUPFAM" id="SSF48065">
    <property type="entry name" value="DBL homology domain (DH-domain)"/>
    <property type="match status" value="1"/>
</dbReference>
<comment type="function">
    <text evidence="1">Catalyzes an early step in riboflavin biosynthesis, the NADPH-dependent reduction of the ribose side chain of 2,5-diamino-6-ribosylamino-4(3H)-pyrimidinone 5'-phosphate, yielding 2,5-diamino-6-ribitylamino-4(3H)-pyrimidinone 5'-phosphate.</text>
</comment>
<comment type="catalytic activity">
    <reaction evidence="12">
        <text>2,5-diamino-6-(1-D-ribitylamino)pyrimidin-4(3H)-one 5'-phosphate + NADP(+) = 2,5-diamino-6-(1-D-ribosylamino)pyrimidin-4(3H)-one 5'-phosphate + NADPH + H(+)</text>
        <dbReference type="Rhea" id="RHEA:27278"/>
        <dbReference type="ChEBI" id="CHEBI:15378"/>
        <dbReference type="ChEBI" id="CHEBI:57783"/>
        <dbReference type="ChEBI" id="CHEBI:58349"/>
        <dbReference type="ChEBI" id="CHEBI:58890"/>
        <dbReference type="ChEBI" id="CHEBI:59545"/>
        <dbReference type="EC" id="1.1.1.302"/>
    </reaction>
</comment>
<dbReference type="PANTHER" id="PTHR38011:SF7">
    <property type="entry name" value="2,5-DIAMINO-6-RIBOSYLAMINO-4(3H)-PYRIMIDINONE 5'-PHOSPHATE REDUCTASE"/>
    <property type="match status" value="1"/>
</dbReference>
<evidence type="ECO:0000256" key="5">
    <source>
        <dbReference type="ARBA" id="ARBA00015035"/>
    </source>
</evidence>
<dbReference type="InterPro" id="IPR035899">
    <property type="entry name" value="DBL_dom_sf"/>
</dbReference>
<comment type="caution">
    <text evidence="15">The sequence shown here is derived from an EMBL/GenBank/DDBJ whole genome shotgun (WGS) entry which is preliminary data.</text>
</comment>
<evidence type="ECO:0000256" key="9">
    <source>
        <dbReference type="ARBA" id="ARBA00030073"/>
    </source>
</evidence>
<feature type="compositionally biased region" description="Low complexity" evidence="13">
    <location>
        <begin position="348"/>
        <end position="360"/>
    </location>
</feature>
<feature type="region of interest" description="Disordered" evidence="13">
    <location>
        <begin position="178"/>
        <end position="218"/>
    </location>
</feature>
<evidence type="ECO:0000256" key="11">
    <source>
        <dbReference type="ARBA" id="ARBA00047550"/>
    </source>
</evidence>
<reference evidence="15" key="1">
    <citation type="submission" date="2023-11" db="EMBL/GenBank/DDBJ databases">
        <authorList>
            <person name="De Vega J J."/>
            <person name="De Vega J J."/>
        </authorList>
    </citation>
    <scope>NUCLEOTIDE SEQUENCE</scope>
</reference>
<evidence type="ECO:0000313" key="15">
    <source>
        <dbReference type="EMBL" id="CAK5280718.1"/>
    </source>
</evidence>
<dbReference type="GO" id="GO:0008703">
    <property type="term" value="F:5-amino-6-(5-phosphoribosylamino)uracil reductase activity"/>
    <property type="evidence" value="ECO:0007669"/>
    <property type="project" value="InterPro"/>
</dbReference>
<feature type="region of interest" description="Disordered" evidence="13">
    <location>
        <begin position="1"/>
        <end position="136"/>
    </location>
</feature>
<evidence type="ECO:0000313" key="16">
    <source>
        <dbReference type="Proteomes" id="UP001295794"/>
    </source>
</evidence>
<name>A0AAD2K628_9AGAR</name>
<keyword evidence="16" id="KW-1185">Reference proteome</keyword>
<feature type="compositionally biased region" description="Low complexity" evidence="13">
    <location>
        <begin position="83"/>
        <end position="102"/>
    </location>
</feature>
<protein>
    <recommendedName>
        <fullName evidence="5">2,5-diamino-6-ribosylamino-4(3H)-pyrimidinone 5'-phosphate reductase</fullName>
        <ecNumber evidence="4">1.1.1.302</ecNumber>
    </recommendedName>
    <alternativeName>
        <fullName evidence="10">2,5-diamino-6-(5-phospho-D-ribosylamino)pyrimidin-4(3H)-one reductase</fullName>
    </alternativeName>
    <alternativeName>
        <fullName evidence="9">2,5-diamino-6-ribitylamino-4(3H)-pyrimidinone 5'-phosphate synthase</fullName>
    </alternativeName>
</protein>
<keyword evidence="8" id="KW-0560">Oxidoreductase</keyword>
<evidence type="ECO:0000256" key="10">
    <source>
        <dbReference type="ARBA" id="ARBA00031630"/>
    </source>
</evidence>
<evidence type="ECO:0000256" key="3">
    <source>
        <dbReference type="ARBA" id="ARBA00009723"/>
    </source>
</evidence>
<proteinExistence type="inferred from homology"/>
<dbReference type="GO" id="GO:0005085">
    <property type="term" value="F:guanyl-nucleotide exchange factor activity"/>
    <property type="evidence" value="ECO:0007669"/>
    <property type="project" value="InterPro"/>
</dbReference>
<feature type="region of interest" description="Disordered" evidence="13">
    <location>
        <begin position="562"/>
        <end position="592"/>
    </location>
</feature>
<dbReference type="EC" id="1.1.1.302" evidence="4"/>
<accession>A0AAD2K628</accession>
<dbReference type="InterPro" id="IPR002734">
    <property type="entry name" value="RibDG_C"/>
</dbReference>
<evidence type="ECO:0000256" key="1">
    <source>
        <dbReference type="ARBA" id="ARBA00003555"/>
    </source>
</evidence>
<dbReference type="InterPro" id="IPR050765">
    <property type="entry name" value="Riboflavin_Biosynth_HTPR"/>
</dbReference>
<dbReference type="SUPFAM" id="SSF53597">
    <property type="entry name" value="Dihydrofolate reductase-like"/>
    <property type="match status" value="1"/>
</dbReference>
<keyword evidence="7" id="KW-0521">NADP</keyword>
<feature type="region of interest" description="Disordered" evidence="13">
    <location>
        <begin position="271"/>
        <end position="292"/>
    </location>
</feature>
<dbReference type="GO" id="GO:0009231">
    <property type="term" value="P:riboflavin biosynthetic process"/>
    <property type="evidence" value="ECO:0007669"/>
    <property type="project" value="UniProtKB-KW"/>
</dbReference>
<evidence type="ECO:0000256" key="8">
    <source>
        <dbReference type="ARBA" id="ARBA00023002"/>
    </source>
</evidence>
<feature type="compositionally biased region" description="Polar residues" evidence="13">
    <location>
        <begin position="12"/>
        <end position="21"/>
    </location>
</feature>
<feature type="region of interest" description="Disordered" evidence="13">
    <location>
        <begin position="427"/>
        <end position="455"/>
    </location>
</feature>
<dbReference type="PANTHER" id="PTHR38011">
    <property type="entry name" value="DIHYDROFOLATE REDUCTASE FAMILY PROTEIN (AFU_ORTHOLOGUE AFUA_8G06820)"/>
    <property type="match status" value="1"/>
</dbReference>
<evidence type="ECO:0000256" key="6">
    <source>
        <dbReference type="ARBA" id="ARBA00022619"/>
    </source>
</evidence>
<feature type="compositionally biased region" description="Basic and acidic residues" evidence="13">
    <location>
        <begin position="30"/>
        <end position="40"/>
    </location>
</feature>
<dbReference type="InterPro" id="IPR000219">
    <property type="entry name" value="DH_dom"/>
</dbReference>
<dbReference type="PROSITE" id="PS50010">
    <property type="entry name" value="DH_2"/>
    <property type="match status" value="1"/>
</dbReference>
<feature type="region of interest" description="Disordered" evidence="13">
    <location>
        <begin position="333"/>
        <end position="361"/>
    </location>
</feature>
<comment type="similarity">
    <text evidence="3">Belongs to the HTP reductase family.</text>
</comment>
<comment type="catalytic activity">
    <reaction evidence="11">
        <text>2,5-diamino-6-(1-D-ribitylamino)pyrimidin-4(3H)-one 5'-phosphate + NAD(+) = 2,5-diamino-6-(1-D-ribosylamino)pyrimidin-4(3H)-one 5'-phosphate + NADH + H(+)</text>
        <dbReference type="Rhea" id="RHEA:27274"/>
        <dbReference type="ChEBI" id="CHEBI:15378"/>
        <dbReference type="ChEBI" id="CHEBI:57540"/>
        <dbReference type="ChEBI" id="CHEBI:57945"/>
        <dbReference type="ChEBI" id="CHEBI:58890"/>
        <dbReference type="ChEBI" id="CHEBI:59545"/>
        <dbReference type="EC" id="1.1.1.302"/>
    </reaction>
</comment>
<feature type="compositionally biased region" description="Polar residues" evidence="13">
    <location>
        <begin position="275"/>
        <end position="290"/>
    </location>
</feature>
<dbReference type="AlphaFoldDB" id="A0AAD2K628"/>
<feature type="domain" description="DH" evidence="14">
    <location>
        <begin position="657"/>
        <end position="709"/>
    </location>
</feature>
<dbReference type="Pfam" id="PF01872">
    <property type="entry name" value="RibD_C"/>
    <property type="match status" value="1"/>
</dbReference>
<evidence type="ECO:0000256" key="13">
    <source>
        <dbReference type="SAM" id="MobiDB-lite"/>
    </source>
</evidence>
<keyword evidence="6" id="KW-0686">Riboflavin biosynthesis</keyword>
<evidence type="ECO:0000256" key="12">
    <source>
        <dbReference type="ARBA" id="ARBA00049020"/>
    </source>
</evidence>
<dbReference type="EMBL" id="CAVNYO010000440">
    <property type="protein sequence ID" value="CAK5280718.1"/>
    <property type="molecule type" value="Genomic_DNA"/>
</dbReference>
<dbReference type="Gene3D" id="3.40.430.10">
    <property type="entry name" value="Dihydrofolate Reductase, subunit A"/>
    <property type="match status" value="1"/>
</dbReference>